<sequence length="420" mass="45080">MINPSYLANYFTALERAPYDERYQAQMADVDGQIAAWGEIETAITSVQTAAKALYADNDGFNTTKASVLPENSGATVSTGSGAIPGHHELYVEQVAKAQQESLNFGTSGNVPAGTLTISGTDADGNPLTLSIDTSTLNPPTVESLSNAINAQGDDLGVSASVLKDDTGSYNLVVTSDDTGTDNAFTVSFSDPSVTQKQLSPPQNAIVWYGGQNTGIKYESASNTITDMIPGVTINVTQPGQITIDVVPDTEAITTDVQAFVDSYNAMLDVFTTHVNTPDGALYANGSARGIQNSLKQTFYTVSPDGMMMANYGITSDPYTGKLTLDTEELQTALTENPEDVAALFKDVATQIDDLVYNYTATSGTIYNAQQSLDKEKASIQSDMDALDRRMDKVYQQYLKEFTEMVEYMNIMNATSAMFQ</sequence>
<evidence type="ECO:0000256" key="6">
    <source>
        <dbReference type="ARBA" id="ARBA00025175"/>
    </source>
</evidence>
<name>A0ABX2W8W4_9ENTR</name>
<feature type="domain" description="Flagellar hook-associated protein 2 N-terminal" evidence="8">
    <location>
        <begin position="11"/>
        <end position="99"/>
    </location>
</feature>
<keyword evidence="10" id="KW-0966">Cell projection</keyword>
<dbReference type="Gene3D" id="3.30.70.2120">
    <property type="match status" value="1"/>
</dbReference>
<evidence type="ECO:0000256" key="5">
    <source>
        <dbReference type="ARBA" id="ARBA00023143"/>
    </source>
</evidence>
<dbReference type="Pfam" id="PF02465">
    <property type="entry name" value="FliD_N"/>
    <property type="match status" value="1"/>
</dbReference>
<keyword evidence="11" id="KW-1185">Reference proteome</keyword>
<comment type="caution">
    <text evidence="10">The sequence shown here is derived from an EMBL/GenBank/DDBJ whole genome shotgun (WGS) entry which is preliminary data.</text>
</comment>
<dbReference type="EMBL" id="LXEQ01000033">
    <property type="protein sequence ID" value="OAT28119.1"/>
    <property type="molecule type" value="Genomic_DNA"/>
</dbReference>
<evidence type="ECO:0000313" key="11">
    <source>
        <dbReference type="Proteomes" id="UP000078407"/>
    </source>
</evidence>
<keyword evidence="7" id="KW-0964">Secreted</keyword>
<gene>
    <name evidence="10" type="ORF">M976_01958</name>
</gene>
<comment type="subcellular location">
    <subcellularLocation>
        <location evidence="7">Secreted</location>
    </subcellularLocation>
    <subcellularLocation>
        <location evidence="7">Bacterial flagellum</location>
    </subcellularLocation>
</comment>
<comment type="function">
    <text evidence="7">Required for morphogenesis and for the elongation of the flagellar filament by facilitating polymerization of the flagellin monomers at the tip of growing filament. Forms a capping structure, which prevents flagellin subunits (transported through the central channel of the flagellum) from leaking out without polymerization at the distal end.</text>
</comment>
<feature type="domain" description="Flagellar hook-associated protein 2 C-terminal" evidence="9">
    <location>
        <begin position="205"/>
        <end position="414"/>
    </location>
</feature>
<keyword evidence="5 7" id="KW-0975">Bacterial flagellum</keyword>
<evidence type="ECO:0000256" key="2">
    <source>
        <dbReference type="ARBA" id="ARBA00011255"/>
    </source>
</evidence>
<keyword evidence="4" id="KW-0175">Coiled coil</keyword>
<evidence type="ECO:0000256" key="1">
    <source>
        <dbReference type="ARBA" id="ARBA00009764"/>
    </source>
</evidence>
<evidence type="ECO:0000256" key="4">
    <source>
        <dbReference type="ARBA" id="ARBA00023054"/>
    </source>
</evidence>
<dbReference type="Pfam" id="PF07195">
    <property type="entry name" value="FliD_C"/>
    <property type="match status" value="1"/>
</dbReference>
<keyword evidence="10" id="KW-0969">Cilium</keyword>
<evidence type="ECO:0000256" key="7">
    <source>
        <dbReference type="RuleBase" id="RU362066"/>
    </source>
</evidence>
<dbReference type="Pfam" id="PF07196">
    <property type="entry name" value="Flagellin_IN"/>
    <property type="match status" value="1"/>
</dbReference>
<dbReference type="InterPro" id="IPR003481">
    <property type="entry name" value="FliD_N"/>
</dbReference>
<proteinExistence type="inferred from homology"/>
<accession>A0ABX2W8W4</accession>
<keyword evidence="10" id="KW-0282">Flagellum</keyword>
<dbReference type="InterPro" id="IPR010810">
    <property type="entry name" value="Flagellin_hook_IN_motif"/>
</dbReference>
<comment type="similarity">
    <text evidence="1 7">Belongs to the FliD family.</text>
</comment>
<reference evidence="10 11" key="1">
    <citation type="submission" date="2016-04" db="EMBL/GenBank/DDBJ databases">
        <title>ATOL: Assembling a taxonomically balanced genome-scale reconstruction of the evolutionary history of the Enterobacteriaceae.</title>
        <authorList>
            <person name="Plunkett G.III."/>
            <person name="Neeno-Eckwall E.C."/>
            <person name="Glasner J.D."/>
            <person name="Perna N.T."/>
        </authorList>
    </citation>
    <scope>NUCLEOTIDE SEQUENCE [LARGE SCALE GENOMIC DNA]</scope>
    <source>
        <strain evidence="10 11">ATCC 51602</strain>
    </source>
</reference>
<organism evidence="10 11">
    <name type="scientific">Buttiauxella ferragutiae ATCC 51602</name>
    <dbReference type="NCBI Taxonomy" id="1354252"/>
    <lineage>
        <taxon>Bacteria</taxon>
        <taxon>Pseudomonadati</taxon>
        <taxon>Pseudomonadota</taxon>
        <taxon>Gammaproteobacteria</taxon>
        <taxon>Enterobacterales</taxon>
        <taxon>Enterobacteriaceae</taxon>
        <taxon>Buttiauxella</taxon>
    </lineage>
</organism>
<evidence type="ECO:0000313" key="10">
    <source>
        <dbReference type="EMBL" id="OAT28119.1"/>
    </source>
</evidence>
<dbReference type="Proteomes" id="UP000078407">
    <property type="component" value="Unassembled WGS sequence"/>
</dbReference>
<dbReference type="PANTHER" id="PTHR30288">
    <property type="entry name" value="FLAGELLAR CAP/ASSEMBLY PROTEIN FLID"/>
    <property type="match status" value="1"/>
</dbReference>
<protein>
    <recommendedName>
        <fullName evidence="3 7">Flagellar hook-associated protein 2</fullName>
        <shortName evidence="7">HAP2</shortName>
    </recommendedName>
    <alternativeName>
        <fullName evidence="7">Flagellar cap protein</fullName>
    </alternativeName>
</protein>
<comment type="function">
    <text evidence="6">Required for the morphogenesis and for the elongation of the flagellar filament by facilitating polymerization of the flagellin monomers at the tip of growing filament. Forms a capping structure, which prevents flagellin subunits (transported through the central channel of the flagellum) from leaking out without polymerization at the distal end.</text>
</comment>
<dbReference type="InterPro" id="IPR040026">
    <property type="entry name" value="FliD"/>
</dbReference>
<dbReference type="RefSeq" id="WP_064544192.1">
    <property type="nucleotide sequence ID" value="NZ_LXEQ01000033.1"/>
</dbReference>
<evidence type="ECO:0000259" key="8">
    <source>
        <dbReference type="Pfam" id="PF02465"/>
    </source>
</evidence>
<evidence type="ECO:0000256" key="3">
    <source>
        <dbReference type="ARBA" id="ARBA00016246"/>
    </source>
</evidence>
<dbReference type="InterPro" id="IPR010809">
    <property type="entry name" value="FliD_C"/>
</dbReference>
<evidence type="ECO:0000259" key="9">
    <source>
        <dbReference type="Pfam" id="PF07195"/>
    </source>
</evidence>
<dbReference type="PANTHER" id="PTHR30288:SF0">
    <property type="entry name" value="FLAGELLAR HOOK-ASSOCIATED PROTEIN 2"/>
    <property type="match status" value="1"/>
</dbReference>
<comment type="subunit">
    <text evidence="2 7">Homopentamer.</text>
</comment>